<dbReference type="Proteomes" id="UP000077134">
    <property type="component" value="Unassembled WGS sequence"/>
</dbReference>
<dbReference type="PROSITE" id="PS51257">
    <property type="entry name" value="PROKAR_LIPOPROTEIN"/>
    <property type="match status" value="1"/>
</dbReference>
<keyword evidence="4" id="KW-1185">Reference proteome</keyword>
<dbReference type="KEGG" id="pcx:LPB68_12755"/>
<dbReference type="Pfam" id="PF14262">
    <property type="entry name" value="Cthe_2159"/>
    <property type="match status" value="1"/>
</dbReference>
<evidence type="ECO:0000313" key="3">
    <source>
        <dbReference type="EMBL" id="OAB71912.1"/>
    </source>
</evidence>
<evidence type="ECO:0000313" key="4">
    <source>
        <dbReference type="Proteomes" id="UP000077134"/>
    </source>
</evidence>
<comment type="caution">
    <text evidence="3">The sequence shown here is derived from an EMBL/GenBank/DDBJ whole genome shotgun (WGS) entry which is preliminary data.</text>
</comment>
<feature type="chain" id="PRO_5007884125" evidence="2">
    <location>
        <begin position="33"/>
        <end position="677"/>
    </location>
</feature>
<dbReference type="OrthoDB" id="9812829at2"/>
<sequence>MKDLLMGSKVGLVLLCAVLMSACSTTSTTTTAVEDTATISTVQSGTDSGAELELASINISDLVTFDEEDSTKEWSTDNSTAIELSGNNATISGAGAEAVDGSVKITAAGTYVLSGTLDDGQIVVNVQDKGTVQLVLNGVNLHDSDSAPIYIVEAGKVVMTLQEGTENVVTDGETYVYEDASTDEPNAAIFSKADLTINGTGKLSVTANYNNGITSKDDLKIMGGTIEIQAADDGMMGKDMVAIQDGEITITASGDGIKATNDEDATKGFIAITAGSFDIQADNDGIQAETALLIDGGTYNLVTGGGNANGEVKTESMGQGPGGRGGFEPGSEVDPTATTIEPSTETTTETSTETESTSAKGLKAGGDMTVNNGTFKIDSADDAIHGNSNVAINGGDIGITSGDDGIHADALVSIAAGSIDISKSYEGIEGANITISDGEIHIVASDDGVNVAGGNDGSSVNGCQGQNEFSTSENNLLTINGGYITVDATGDGLDANGSVTMSGGTVIVNGPTNSGNGTLDYDGSFELTGGTLVAAGSSGMSQGPSDESSQYSVVMNFTETQQAGTMVQLEDSEGNNVVTFAPSKDYQTVVISSPDLVTGGSYTLYSGGTSTGSVVDGLYTDGEYEGGTEIVTFDISSSVTWLNESGVTTGNTNQGPGGGMRGTGGMGGTKPEGGKGE</sequence>
<feature type="region of interest" description="Disordered" evidence="1">
    <location>
        <begin position="645"/>
        <end position="677"/>
    </location>
</feature>
<evidence type="ECO:0000256" key="1">
    <source>
        <dbReference type="SAM" id="MobiDB-lite"/>
    </source>
</evidence>
<feature type="signal peptide" evidence="2">
    <location>
        <begin position="1"/>
        <end position="32"/>
    </location>
</feature>
<reference evidence="3 4" key="1">
    <citation type="submission" date="2016-02" db="EMBL/GenBank/DDBJ databases">
        <title>Paenibacillus sp. LPB0068, isolated from Crassostrea gigas.</title>
        <authorList>
            <person name="Shin S.-K."/>
            <person name="Yi H."/>
        </authorList>
    </citation>
    <scope>NUCLEOTIDE SEQUENCE [LARGE SCALE GENOMIC DNA]</scope>
    <source>
        <strain evidence="3 4">LPB0068</strain>
    </source>
</reference>
<dbReference type="InterPro" id="IPR025584">
    <property type="entry name" value="Cthe_2159"/>
</dbReference>
<gene>
    <name evidence="3" type="ORF">PNBC_18135</name>
</gene>
<feature type="region of interest" description="Disordered" evidence="1">
    <location>
        <begin position="310"/>
        <end position="365"/>
    </location>
</feature>
<protein>
    <submittedName>
        <fullName evidence="3">Dockerin type 1</fullName>
    </submittedName>
</protein>
<dbReference type="EMBL" id="LSFN01000036">
    <property type="protein sequence ID" value="OAB71912.1"/>
    <property type="molecule type" value="Genomic_DNA"/>
</dbReference>
<dbReference type="RefSeq" id="WP_068660607.1">
    <property type="nucleotide sequence ID" value="NZ_CP017770.1"/>
</dbReference>
<name>A0A167BBB6_9BACL</name>
<accession>A0A167BBB6</accession>
<proteinExistence type="predicted"/>
<organism evidence="3 4">
    <name type="scientific">Paenibacillus crassostreae</name>
    <dbReference type="NCBI Taxonomy" id="1763538"/>
    <lineage>
        <taxon>Bacteria</taxon>
        <taxon>Bacillati</taxon>
        <taxon>Bacillota</taxon>
        <taxon>Bacilli</taxon>
        <taxon>Bacillales</taxon>
        <taxon>Paenibacillaceae</taxon>
        <taxon>Paenibacillus</taxon>
    </lineage>
</organism>
<feature type="compositionally biased region" description="Gly residues" evidence="1">
    <location>
        <begin position="655"/>
        <end position="671"/>
    </location>
</feature>
<evidence type="ECO:0000256" key="2">
    <source>
        <dbReference type="SAM" id="SignalP"/>
    </source>
</evidence>
<feature type="compositionally biased region" description="Low complexity" evidence="1">
    <location>
        <begin position="336"/>
        <end position="358"/>
    </location>
</feature>
<dbReference type="STRING" id="1763538.LPB68_12755"/>
<feature type="compositionally biased region" description="Gly residues" evidence="1">
    <location>
        <begin position="319"/>
        <end position="328"/>
    </location>
</feature>
<keyword evidence="2" id="KW-0732">Signal</keyword>
<dbReference type="AlphaFoldDB" id="A0A167BBB6"/>